<sequence length="367" mass="39588">MEREIAASYEPKLNSEIRIFESSDEILTDLAEYISQVSEISVKERGYFAIALSGGSLVSFLSKLCEAPYIKTLDWSKWYIFWSDERAVAKNHADSNYKLTKEGFLSKVPIMSGHVYSINDSATVEDAATDYEFVIRQLVKIRTVGVSESTDCPKFDLILLSMGSDGHVASLFPSHQALEVKDDWVTYITDSPQPPPERITFTLPVINSASNIAILAMGVDKANAVHSAVSDGGDGPDAPASLPARMVQPTDGKLVWFLDKEAASSLEALSDDAYQQQRRQVASSDSASSDEAAALCKNHTGFSCVGWTVLAGRGTGASGPSLLSGTARCTPFALPTPVAWIAMFDVEFVTGRVKVILSGGGYGESVM</sequence>
<dbReference type="GO" id="GO:0005737">
    <property type="term" value="C:cytoplasm"/>
    <property type="evidence" value="ECO:0007669"/>
    <property type="project" value="UniProtKB-ARBA"/>
</dbReference>
<organism evidence="8">
    <name type="scientific">Triticum urartu</name>
    <name type="common">Red wild einkorn</name>
    <name type="synonym">Crithodium urartu</name>
    <dbReference type="NCBI Taxonomy" id="4572"/>
    <lineage>
        <taxon>Eukaryota</taxon>
        <taxon>Viridiplantae</taxon>
        <taxon>Streptophyta</taxon>
        <taxon>Embryophyta</taxon>
        <taxon>Tracheophyta</taxon>
        <taxon>Spermatophyta</taxon>
        <taxon>Magnoliopsida</taxon>
        <taxon>Liliopsida</taxon>
        <taxon>Poales</taxon>
        <taxon>Poaceae</taxon>
        <taxon>BOP clade</taxon>
        <taxon>Pooideae</taxon>
        <taxon>Triticodae</taxon>
        <taxon>Triticeae</taxon>
        <taxon>Triticinae</taxon>
        <taxon>Triticum</taxon>
    </lineage>
</organism>
<reference evidence="8" key="1">
    <citation type="journal article" date="2013" name="Nature">
        <title>Draft genome of the wheat A-genome progenitor Triticum urartu.</title>
        <authorList>
            <person name="Ling H.Q."/>
            <person name="Zhao S."/>
            <person name="Liu D."/>
            <person name="Wang J."/>
            <person name="Sun H."/>
            <person name="Zhang C."/>
            <person name="Fan H."/>
            <person name="Li D."/>
            <person name="Dong L."/>
            <person name="Tao Y."/>
            <person name="Gao C."/>
            <person name="Wu H."/>
            <person name="Li Y."/>
            <person name="Cui Y."/>
            <person name="Guo X."/>
            <person name="Zheng S."/>
            <person name="Wang B."/>
            <person name="Yu K."/>
            <person name="Liang Q."/>
            <person name="Yang W."/>
            <person name="Lou X."/>
            <person name="Chen J."/>
            <person name="Feng M."/>
            <person name="Jian J."/>
            <person name="Zhang X."/>
            <person name="Luo G."/>
            <person name="Jiang Y."/>
            <person name="Liu J."/>
            <person name="Wang Z."/>
            <person name="Sha Y."/>
            <person name="Zhang B."/>
            <person name="Wu H."/>
            <person name="Tang D."/>
            <person name="Shen Q."/>
            <person name="Xue P."/>
            <person name="Zou S."/>
            <person name="Wang X."/>
            <person name="Liu X."/>
            <person name="Wang F."/>
            <person name="Yang Y."/>
            <person name="An X."/>
            <person name="Dong Z."/>
            <person name="Zhang K."/>
            <person name="Zhang X."/>
            <person name="Luo M.C."/>
            <person name="Dvorak J."/>
            <person name="Tong Y."/>
            <person name="Wang J."/>
            <person name="Yang H."/>
            <person name="Li Z."/>
            <person name="Wang D."/>
            <person name="Zhang A."/>
            <person name="Wang J."/>
        </authorList>
    </citation>
    <scope>NUCLEOTIDE SEQUENCE</scope>
</reference>
<dbReference type="SUPFAM" id="SSF100950">
    <property type="entry name" value="NagB/RpiA/CoA transferase-like"/>
    <property type="match status" value="1"/>
</dbReference>
<dbReference type="Gene3D" id="3.40.50.1360">
    <property type="match status" value="1"/>
</dbReference>
<dbReference type="PANTHER" id="PTHR11054:SF8">
    <property type="entry name" value="6-PHOSPHOGLUCONOLACTONASE 2-RELATED"/>
    <property type="match status" value="1"/>
</dbReference>
<dbReference type="GO" id="GO:0017057">
    <property type="term" value="F:6-phosphogluconolactonase activity"/>
    <property type="evidence" value="ECO:0007669"/>
    <property type="project" value="UniProtKB-EC"/>
</dbReference>
<evidence type="ECO:0000256" key="1">
    <source>
        <dbReference type="ARBA" id="ARBA00000832"/>
    </source>
</evidence>
<dbReference type="GO" id="GO:0006098">
    <property type="term" value="P:pentose-phosphate shunt"/>
    <property type="evidence" value="ECO:0007669"/>
    <property type="project" value="UniProtKB-UniPathway"/>
</dbReference>
<name>M7YA95_TRIUA</name>
<dbReference type="CDD" id="cd01400">
    <property type="entry name" value="6PGL"/>
    <property type="match status" value="1"/>
</dbReference>
<dbReference type="PANTHER" id="PTHR11054">
    <property type="entry name" value="6-PHOSPHOGLUCONOLACTONASE"/>
    <property type="match status" value="1"/>
</dbReference>
<evidence type="ECO:0000256" key="3">
    <source>
        <dbReference type="ARBA" id="ARBA00004961"/>
    </source>
</evidence>
<dbReference type="UniPathway" id="UPA00115"/>
<keyword evidence="6" id="KW-0378">Hydrolase</keyword>
<comment type="similarity">
    <text evidence="4">Belongs to the glucosamine/galactosamine-6-phosphate isomerase family. 6-phosphogluconolactonase subfamily.</text>
</comment>
<accession>M7YA95</accession>
<dbReference type="InterPro" id="IPR037171">
    <property type="entry name" value="NagB/RpiA_transferase-like"/>
</dbReference>
<dbReference type="eggNOG" id="KOG3147">
    <property type="taxonomic scope" value="Eukaryota"/>
</dbReference>
<comment type="catalytic activity">
    <reaction evidence="1">
        <text>6-phospho-D-glucono-1,5-lactone + H2O = 6-phospho-D-gluconate + H(+)</text>
        <dbReference type="Rhea" id="RHEA:12556"/>
        <dbReference type="ChEBI" id="CHEBI:15377"/>
        <dbReference type="ChEBI" id="CHEBI:15378"/>
        <dbReference type="ChEBI" id="CHEBI:57955"/>
        <dbReference type="ChEBI" id="CHEBI:58759"/>
        <dbReference type="EC" id="3.1.1.31"/>
    </reaction>
</comment>
<evidence type="ECO:0000256" key="6">
    <source>
        <dbReference type="ARBA" id="ARBA00022801"/>
    </source>
</evidence>
<dbReference type="AlphaFoldDB" id="M7YA95"/>
<evidence type="ECO:0000259" key="7">
    <source>
        <dbReference type="Pfam" id="PF01182"/>
    </source>
</evidence>
<evidence type="ECO:0000313" key="8">
    <source>
        <dbReference type="EMBL" id="EMS47003.1"/>
    </source>
</evidence>
<dbReference type="EC" id="3.1.1.31" evidence="5"/>
<gene>
    <name evidence="8" type="ORF">TRIUR3_01707</name>
</gene>
<dbReference type="OMA" id="MEVRIHE"/>
<evidence type="ECO:0000256" key="5">
    <source>
        <dbReference type="ARBA" id="ARBA00013198"/>
    </source>
</evidence>
<dbReference type="FunFam" id="3.40.50.1360:FF:000009">
    <property type="entry name" value="Probable 6-phosphogluconolactonase"/>
    <property type="match status" value="1"/>
</dbReference>
<dbReference type="Pfam" id="PF01182">
    <property type="entry name" value="Glucosamine_iso"/>
    <property type="match status" value="1"/>
</dbReference>
<dbReference type="InterPro" id="IPR006148">
    <property type="entry name" value="Glc/Gal-6P_isomerase"/>
</dbReference>
<protein>
    <recommendedName>
        <fullName evidence="5">6-phosphogluconolactonase</fullName>
        <ecNumber evidence="5">3.1.1.31</ecNumber>
    </recommendedName>
</protein>
<dbReference type="NCBIfam" id="TIGR01198">
    <property type="entry name" value="pgl"/>
    <property type="match status" value="1"/>
</dbReference>
<comment type="function">
    <text evidence="2">Hydrolysis of 6-phosphogluconolactone to 6-phosphogluconate.</text>
</comment>
<comment type="pathway">
    <text evidence="3">Carbohydrate degradation; pentose phosphate pathway; D-ribulose 5-phosphate from D-glucose 6-phosphate (oxidative stage): step 2/3.</text>
</comment>
<dbReference type="STRING" id="4572.M7YA95"/>
<evidence type="ECO:0000256" key="2">
    <source>
        <dbReference type="ARBA" id="ARBA00002681"/>
    </source>
</evidence>
<evidence type="ECO:0000256" key="4">
    <source>
        <dbReference type="ARBA" id="ARBA00010662"/>
    </source>
</evidence>
<dbReference type="EMBL" id="KD266621">
    <property type="protein sequence ID" value="EMS47003.1"/>
    <property type="molecule type" value="Genomic_DNA"/>
</dbReference>
<dbReference type="InterPro" id="IPR039104">
    <property type="entry name" value="6PGL"/>
</dbReference>
<dbReference type="InterPro" id="IPR005900">
    <property type="entry name" value="6-phosphogluconolactonase_DevB"/>
</dbReference>
<feature type="domain" description="Glucosamine/galactosamine-6-phosphate isomerase" evidence="7">
    <location>
        <begin position="22"/>
        <end position="256"/>
    </location>
</feature>
<dbReference type="GO" id="GO:0005975">
    <property type="term" value="P:carbohydrate metabolic process"/>
    <property type="evidence" value="ECO:0007669"/>
    <property type="project" value="InterPro"/>
</dbReference>
<proteinExistence type="inferred from homology"/>